<accession>A0A0V1PSZ7</accession>
<feature type="region of interest" description="Disordered" evidence="7">
    <location>
        <begin position="119"/>
        <end position="183"/>
    </location>
</feature>
<dbReference type="AlphaFoldDB" id="A0A0V1PSZ7"/>
<dbReference type="Proteomes" id="UP000054251">
    <property type="component" value="Unassembled WGS sequence"/>
</dbReference>
<evidence type="ECO:0000256" key="4">
    <source>
        <dbReference type="ARBA" id="ARBA00022490"/>
    </source>
</evidence>
<dbReference type="Pfam" id="PF09135">
    <property type="entry name" value="Alb1"/>
    <property type="match status" value="1"/>
</dbReference>
<dbReference type="GO" id="GO:0030687">
    <property type="term" value="C:preribosome, large subunit precursor"/>
    <property type="evidence" value="ECO:0007669"/>
    <property type="project" value="TreeGrafter"/>
</dbReference>
<evidence type="ECO:0000256" key="3">
    <source>
        <dbReference type="ARBA" id="ARBA00022448"/>
    </source>
</evidence>
<evidence type="ECO:0000256" key="5">
    <source>
        <dbReference type="ARBA" id="ARBA00022517"/>
    </source>
</evidence>
<dbReference type="InterPro" id="IPR053278">
    <property type="entry name" value="Pre-60S_factor_ECM1"/>
</dbReference>
<feature type="compositionally biased region" description="Basic and acidic residues" evidence="7">
    <location>
        <begin position="127"/>
        <end position="142"/>
    </location>
</feature>
<evidence type="ECO:0000256" key="7">
    <source>
        <dbReference type="SAM" id="MobiDB-lite"/>
    </source>
</evidence>
<dbReference type="GO" id="GO:0005737">
    <property type="term" value="C:cytoplasm"/>
    <property type="evidence" value="ECO:0007669"/>
    <property type="project" value="UniProtKB-SubCell"/>
</dbReference>
<keyword evidence="3" id="KW-0813">Transport</keyword>
<feature type="compositionally biased region" description="Polar residues" evidence="7">
    <location>
        <begin position="160"/>
        <end position="172"/>
    </location>
</feature>
<dbReference type="GeneID" id="26841983"/>
<reference evidence="8 9" key="1">
    <citation type="submission" date="2015-11" db="EMBL/GenBank/DDBJ databases">
        <title>The genome of Debaryomyces fabryi.</title>
        <authorList>
            <person name="Tafer H."/>
            <person name="Lopandic K."/>
        </authorList>
    </citation>
    <scope>NUCLEOTIDE SEQUENCE [LARGE SCALE GENOMIC DNA]</scope>
    <source>
        <strain evidence="8 9">CBS 789</strain>
    </source>
</reference>
<dbReference type="GO" id="GO:0005730">
    <property type="term" value="C:nucleolus"/>
    <property type="evidence" value="ECO:0007669"/>
    <property type="project" value="TreeGrafter"/>
</dbReference>
<comment type="subcellular location">
    <subcellularLocation>
        <location evidence="2">Cytoplasm</location>
    </subcellularLocation>
    <subcellularLocation>
        <location evidence="1">Nucleus</location>
    </subcellularLocation>
</comment>
<evidence type="ECO:0000313" key="8">
    <source>
        <dbReference type="EMBL" id="KRZ99257.1"/>
    </source>
</evidence>
<dbReference type="PANTHER" id="PTHR28280">
    <property type="entry name" value="SHUTTLING PRE-60S FACTOR ECM1"/>
    <property type="match status" value="1"/>
</dbReference>
<name>A0A0V1PSZ7_9ASCO</name>
<dbReference type="GO" id="GO:0000055">
    <property type="term" value="P:ribosomal large subunit export from nucleus"/>
    <property type="evidence" value="ECO:0007669"/>
    <property type="project" value="TreeGrafter"/>
</dbReference>
<evidence type="ECO:0000256" key="6">
    <source>
        <dbReference type="ARBA" id="ARBA00023242"/>
    </source>
</evidence>
<evidence type="ECO:0000313" key="9">
    <source>
        <dbReference type="Proteomes" id="UP000054251"/>
    </source>
</evidence>
<dbReference type="OrthoDB" id="4068492at2759"/>
<gene>
    <name evidence="8" type="ORF">AC631_04974</name>
</gene>
<dbReference type="EMBL" id="LMYN01000158">
    <property type="protein sequence ID" value="KRZ99257.1"/>
    <property type="molecule type" value="Genomic_DNA"/>
</dbReference>
<keyword evidence="6" id="KW-0539">Nucleus</keyword>
<keyword evidence="5" id="KW-0690">Ribosome biogenesis</keyword>
<organism evidence="8 9">
    <name type="scientific">Debaryomyces fabryi</name>
    <dbReference type="NCBI Taxonomy" id="58627"/>
    <lineage>
        <taxon>Eukaryota</taxon>
        <taxon>Fungi</taxon>
        <taxon>Dikarya</taxon>
        <taxon>Ascomycota</taxon>
        <taxon>Saccharomycotina</taxon>
        <taxon>Pichiomycetes</taxon>
        <taxon>Debaryomycetaceae</taxon>
        <taxon>Debaryomyces</taxon>
    </lineage>
</organism>
<dbReference type="PANTHER" id="PTHR28280:SF1">
    <property type="entry name" value="SHUTTLING PRE-60S FACTOR ECM1"/>
    <property type="match status" value="1"/>
</dbReference>
<protein>
    <submittedName>
        <fullName evidence="8">Uncharacterized protein</fullName>
    </submittedName>
</protein>
<evidence type="ECO:0000256" key="1">
    <source>
        <dbReference type="ARBA" id="ARBA00004123"/>
    </source>
</evidence>
<keyword evidence="9" id="KW-1185">Reference proteome</keyword>
<proteinExistence type="predicted"/>
<feature type="compositionally biased region" description="Basic residues" evidence="7">
    <location>
        <begin position="1"/>
        <end position="13"/>
    </location>
</feature>
<dbReference type="RefSeq" id="XP_015465360.1">
    <property type="nucleotide sequence ID" value="XM_015613803.1"/>
</dbReference>
<evidence type="ECO:0000256" key="2">
    <source>
        <dbReference type="ARBA" id="ARBA00004496"/>
    </source>
</evidence>
<comment type="caution">
    <text evidence="8">The sequence shown here is derived from an EMBL/GenBank/DDBJ whole genome shotgun (WGS) entry which is preliminary data.</text>
</comment>
<keyword evidence="4" id="KW-0963">Cytoplasm</keyword>
<sequence length="183" mass="20921">MAKKISKHSRAARRGLVENMDEAKDLASLPKAESDDVKKSIIRTTIKNEGLLNKKMENQRIKKMNRKKTNSLKHRLERSNKVDGVLSTKIEQSIARAKYVQNSRKSAWDQINKGISIANGLVENEEPSEKSEEQIEKEKEDAYVQQFFEGDSNKQEQSTDDNTPSKPDNKNMNRFALLEESEA</sequence>
<feature type="region of interest" description="Disordered" evidence="7">
    <location>
        <begin position="1"/>
        <end position="37"/>
    </location>
</feature>
<dbReference type="InterPro" id="IPR022784">
    <property type="entry name" value="Ribosome_bgen_Alb1"/>
</dbReference>